<proteinExistence type="inferred from homology"/>
<dbReference type="PRINTS" id="PR00064">
    <property type="entry name" value="RIBOSOMALL35"/>
</dbReference>
<protein>
    <recommendedName>
        <fullName evidence="4 5">Large ribosomal subunit protein bL35</fullName>
    </recommendedName>
</protein>
<evidence type="ECO:0000256" key="1">
    <source>
        <dbReference type="ARBA" id="ARBA00006598"/>
    </source>
</evidence>
<dbReference type="EMBL" id="MGGX01000001">
    <property type="protein sequence ID" value="OGM56529.1"/>
    <property type="molecule type" value="Genomic_DNA"/>
</dbReference>
<keyword evidence="2 5" id="KW-0689">Ribosomal protein</keyword>
<name>A0A1F8AYE4_9BACT</name>
<dbReference type="Gene3D" id="4.10.410.60">
    <property type="match status" value="1"/>
</dbReference>
<evidence type="ECO:0000256" key="5">
    <source>
        <dbReference type="HAMAP-Rule" id="MF_00514"/>
    </source>
</evidence>
<organism evidence="7 8">
    <name type="scientific">Candidatus Woesebacteria bacterium RIFCSPHIGHO2_12_FULL_42_9</name>
    <dbReference type="NCBI Taxonomy" id="1802511"/>
    <lineage>
        <taxon>Bacteria</taxon>
        <taxon>Candidatus Woeseibacteriota</taxon>
    </lineage>
</organism>
<evidence type="ECO:0000256" key="3">
    <source>
        <dbReference type="ARBA" id="ARBA00023274"/>
    </source>
</evidence>
<dbReference type="GO" id="GO:0006412">
    <property type="term" value="P:translation"/>
    <property type="evidence" value="ECO:0007669"/>
    <property type="project" value="UniProtKB-UniRule"/>
</dbReference>
<dbReference type="InterPro" id="IPR021137">
    <property type="entry name" value="Ribosomal_bL35-like"/>
</dbReference>
<evidence type="ECO:0000256" key="4">
    <source>
        <dbReference type="ARBA" id="ARBA00071664"/>
    </source>
</evidence>
<dbReference type="InterPro" id="IPR018265">
    <property type="entry name" value="Ribosomal_bL35_CS"/>
</dbReference>
<dbReference type="Pfam" id="PF01632">
    <property type="entry name" value="Ribosomal_L35p"/>
    <property type="match status" value="1"/>
</dbReference>
<dbReference type="SUPFAM" id="SSF143034">
    <property type="entry name" value="L35p-like"/>
    <property type="match status" value="1"/>
</dbReference>
<dbReference type="GO" id="GO:0015934">
    <property type="term" value="C:large ribosomal subunit"/>
    <property type="evidence" value="ECO:0007669"/>
    <property type="project" value="TreeGrafter"/>
</dbReference>
<dbReference type="HAMAP" id="MF_00514">
    <property type="entry name" value="Ribosomal_bL35"/>
    <property type="match status" value="1"/>
</dbReference>
<keyword evidence="3 5" id="KW-0687">Ribonucleoprotein</keyword>
<dbReference type="GO" id="GO:0003735">
    <property type="term" value="F:structural constituent of ribosome"/>
    <property type="evidence" value="ECO:0007669"/>
    <property type="project" value="InterPro"/>
</dbReference>
<evidence type="ECO:0000313" key="8">
    <source>
        <dbReference type="Proteomes" id="UP000177794"/>
    </source>
</evidence>
<dbReference type="PANTHER" id="PTHR33343">
    <property type="entry name" value="54S RIBOSOMAL PROTEIN BL35M"/>
    <property type="match status" value="1"/>
</dbReference>
<dbReference type="InterPro" id="IPR001706">
    <property type="entry name" value="Ribosomal_bL35"/>
</dbReference>
<comment type="similarity">
    <text evidence="1 5 6">Belongs to the bacterial ribosomal protein bL35 family.</text>
</comment>
<dbReference type="PANTHER" id="PTHR33343:SF1">
    <property type="entry name" value="LARGE RIBOSOMAL SUBUNIT PROTEIN BL35M"/>
    <property type="match status" value="1"/>
</dbReference>
<gene>
    <name evidence="5" type="primary">rpmI</name>
    <name evidence="7" type="ORF">A3E15_02155</name>
</gene>
<dbReference type="InterPro" id="IPR037229">
    <property type="entry name" value="Ribosomal_bL35_sf"/>
</dbReference>
<comment type="caution">
    <text evidence="7">The sequence shown here is derived from an EMBL/GenBank/DDBJ whole genome shotgun (WGS) entry which is preliminary data.</text>
</comment>
<dbReference type="NCBIfam" id="TIGR00001">
    <property type="entry name" value="rpmI_bact"/>
    <property type="match status" value="1"/>
</dbReference>
<dbReference type="FunFam" id="4.10.410.60:FF:000001">
    <property type="entry name" value="50S ribosomal protein L35"/>
    <property type="match status" value="1"/>
</dbReference>
<reference evidence="7 8" key="1">
    <citation type="journal article" date="2016" name="Nat. Commun.">
        <title>Thousands of microbial genomes shed light on interconnected biogeochemical processes in an aquifer system.</title>
        <authorList>
            <person name="Anantharaman K."/>
            <person name="Brown C.T."/>
            <person name="Hug L.A."/>
            <person name="Sharon I."/>
            <person name="Castelle C.J."/>
            <person name="Probst A.J."/>
            <person name="Thomas B.C."/>
            <person name="Singh A."/>
            <person name="Wilkins M.J."/>
            <person name="Karaoz U."/>
            <person name="Brodie E.L."/>
            <person name="Williams K.H."/>
            <person name="Hubbard S.S."/>
            <person name="Banfield J.F."/>
        </authorList>
    </citation>
    <scope>NUCLEOTIDE SEQUENCE [LARGE SCALE GENOMIC DNA]</scope>
</reference>
<evidence type="ECO:0000256" key="6">
    <source>
        <dbReference type="RuleBase" id="RU000568"/>
    </source>
</evidence>
<evidence type="ECO:0000313" key="7">
    <source>
        <dbReference type="EMBL" id="OGM56529.1"/>
    </source>
</evidence>
<dbReference type="AlphaFoldDB" id="A0A1F8AYE4"/>
<evidence type="ECO:0000256" key="2">
    <source>
        <dbReference type="ARBA" id="ARBA00022980"/>
    </source>
</evidence>
<dbReference type="STRING" id="1802511.A3E15_02155"/>
<sequence length="64" mass="7594">MPKPKTRKSLTKRFKITKNGKVIRRRAFARHLSVGKSSKRLRRLRRPTIVKPVYARKIRKVLGK</sequence>
<dbReference type="Proteomes" id="UP000177794">
    <property type="component" value="Unassembled WGS sequence"/>
</dbReference>
<accession>A0A1F8AYE4</accession>
<dbReference type="PROSITE" id="PS00936">
    <property type="entry name" value="RIBOSOMAL_L35"/>
    <property type="match status" value="1"/>
</dbReference>